<organism evidence="3 4">
    <name type="scientific">Deinococcus hopiensis KR-140</name>
    <dbReference type="NCBI Taxonomy" id="695939"/>
    <lineage>
        <taxon>Bacteria</taxon>
        <taxon>Thermotogati</taxon>
        <taxon>Deinococcota</taxon>
        <taxon>Deinococci</taxon>
        <taxon>Deinococcales</taxon>
        <taxon>Deinococcaceae</taxon>
        <taxon>Deinococcus</taxon>
    </lineage>
</organism>
<evidence type="ECO:0000313" key="3">
    <source>
        <dbReference type="EMBL" id="SMB80194.1"/>
    </source>
</evidence>
<feature type="repeat" description="TPR" evidence="1">
    <location>
        <begin position="303"/>
        <end position="336"/>
    </location>
</feature>
<evidence type="ECO:0000259" key="2">
    <source>
        <dbReference type="PROSITE" id="PS51832"/>
    </source>
</evidence>
<dbReference type="OrthoDB" id="62858at2"/>
<dbReference type="CDD" id="cd00077">
    <property type="entry name" value="HDc"/>
    <property type="match status" value="1"/>
</dbReference>
<accession>A0A1W1UHE4</accession>
<keyword evidence="4" id="KW-1185">Reference proteome</keyword>
<proteinExistence type="predicted"/>
<dbReference type="PROSITE" id="PS51832">
    <property type="entry name" value="HD_GYP"/>
    <property type="match status" value="1"/>
</dbReference>
<dbReference type="PROSITE" id="PS50005">
    <property type="entry name" value="TPR"/>
    <property type="match status" value="1"/>
</dbReference>
<keyword evidence="1" id="KW-0802">TPR repeat</keyword>
<gene>
    <name evidence="3" type="ORF">SAMN00790413_05444</name>
</gene>
<dbReference type="RefSeq" id="WP_084045662.1">
    <property type="nucleotide sequence ID" value="NZ_FWWU01000004.1"/>
</dbReference>
<dbReference type="Proteomes" id="UP000192582">
    <property type="component" value="Unassembled WGS sequence"/>
</dbReference>
<dbReference type="SUPFAM" id="SSF109604">
    <property type="entry name" value="HD-domain/PDEase-like"/>
    <property type="match status" value="1"/>
</dbReference>
<dbReference type="Pfam" id="PF13424">
    <property type="entry name" value="TPR_12"/>
    <property type="match status" value="2"/>
</dbReference>
<evidence type="ECO:0000313" key="4">
    <source>
        <dbReference type="Proteomes" id="UP000192582"/>
    </source>
</evidence>
<protein>
    <submittedName>
        <fullName evidence="3">Response regulator containing a CheY-like receiver domain and an HD-GYP domain</fullName>
    </submittedName>
</protein>
<name>A0A1W1UHE4_9DEIO</name>
<dbReference type="Pfam" id="PF13181">
    <property type="entry name" value="TPR_8"/>
    <property type="match status" value="1"/>
</dbReference>
<dbReference type="InterPro" id="IPR037522">
    <property type="entry name" value="HD_GYP_dom"/>
</dbReference>
<dbReference type="SUPFAM" id="SSF48452">
    <property type="entry name" value="TPR-like"/>
    <property type="match status" value="2"/>
</dbReference>
<dbReference type="SMART" id="SM00471">
    <property type="entry name" value="HDc"/>
    <property type="match status" value="1"/>
</dbReference>
<dbReference type="InterPro" id="IPR003607">
    <property type="entry name" value="HD/PDEase_dom"/>
</dbReference>
<dbReference type="Gene3D" id="1.10.3210.10">
    <property type="entry name" value="Hypothetical protein af1432"/>
    <property type="match status" value="1"/>
</dbReference>
<sequence>MLPDDQALTSSPPSHVAERIEALQRAVLELLEADPREALVLAQSCCRVADGIGDMGYRASSLLLLGRVLFAQAELAEARVKLLEAATLYQHLGNILEEAEAHSHLGRISLNLGQFEEAQTHLQLSIERTAAISSSKAKNIHATALNLLAGTYHQQGNAGDALRLLNHSLNLWQEEENITGQLQCLSNIGNIQNWLGQYGEAISTLSNAYRIYQSHPQDSKTEIHILHNLATAHHLNGDNTLAIKMMESAHQTAVISRSKFNEAAALLNLGGFCLQDEQWTESLRYLQDALRLTQQLGYQVLELEVLDTLGSLYQKTGEHDLARQSYAQALEMALSIGSTQGELNARLHLGQLHLTGGQLEQAREELRASLGLAVQAQFRKEEASAHEALSELYKRLGWPAEALEHSEQLRRIERELFDAERDRQTRNLTIQFEVERARRDADVYRMRTEVEHEARRTAERLVQERTAELARAQHEVVTRLAMAAEYRDDTTGEHTWRVGHAVTHIARALGWPDARAELLGIAARLHDVGKIGIPDSILLKPGKLTPAEYVQMQTHTLIGARILSGGLSELLRLSEEIALTHHERWDGKGYPRGLGGPLIPISGRIVAVADVYDALTQERPYKRAWTHEEALHELEVQAGTQFDPDVVRVALEVLQGGLAATEPFRSVRR</sequence>
<dbReference type="STRING" id="695939.SAMN00790413_05444"/>
<dbReference type="AlphaFoldDB" id="A0A1W1UHE4"/>
<dbReference type="InterPro" id="IPR011990">
    <property type="entry name" value="TPR-like_helical_dom_sf"/>
</dbReference>
<feature type="domain" description="HD-GYP" evidence="2">
    <location>
        <begin position="469"/>
        <end position="666"/>
    </location>
</feature>
<dbReference type="EMBL" id="FWWU01000004">
    <property type="protein sequence ID" value="SMB80194.1"/>
    <property type="molecule type" value="Genomic_DNA"/>
</dbReference>
<dbReference type="PANTHER" id="PTHR45228">
    <property type="entry name" value="CYCLIC DI-GMP PHOSPHODIESTERASE TM_0186-RELATED"/>
    <property type="match status" value="1"/>
</dbReference>
<dbReference type="InterPro" id="IPR052020">
    <property type="entry name" value="Cyclic_di-GMP/3'3'-cGAMP_PDE"/>
</dbReference>
<dbReference type="Gene3D" id="1.25.40.10">
    <property type="entry name" value="Tetratricopeptide repeat domain"/>
    <property type="match status" value="2"/>
</dbReference>
<dbReference type="Pfam" id="PF13487">
    <property type="entry name" value="HD_5"/>
    <property type="match status" value="1"/>
</dbReference>
<dbReference type="InterPro" id="IPR019734">
    <property type="entry name" value="TPR_rpt"/>
</dbReference>
<evidence type="ECO:0000256" key="1">
    <source>
        <dbReference type="PROSITE-ProRule" id="PRU00339"/>
    </source>
</evidence>
<reference evidence="3 4" key="1">
    <citation type="submission" date="2017-04" db="EMBL/GenBank/DDBJ databases">
        <authorList>
            <person name="Afonso C.L."/>
            <person name="Miller P.J."/>
            <person name="Scott M.A."/>
            <person name="Spackman E."/>
            <person name="Goraichik I."/>
            <person name="Dimitrov K.M."/>
            <person name="Suarez D.L."/>
            <person name="Swayne D.E."/>
        </authorList>
    </citation>
    <scope>NUCLEOTIDE SEQUENCE [LARGE SCALE GENOMIC DNA]</scope>
    <source>
        <strain evidence="3 4">KR-140</strain>
    </source>
</reference>
<dbReference type="PANTHER" id="PTHR45228:SF8">
    <property type="entry name" value="TWO-COMPONENT RESPONSE REGULATOR-RELATED"/>
    <property type="match status" value="1"/>
</dbReference>
<dbReference type="SMART" id="SM00028">
    <property type="entry name" value="TPR"/>
    <property type="match status" value="7"/>
</dbReference>